<feature type="transmembrane region" description="Helical" evidence="8">
    <location>
        <begin position="125"/>
        <end position="143"/>
    </location>
</feature>
<feature type="transmembrane region" description="Helical" evidence="8">
    <location>
        <begin position="262"/>
        <end position="286"/>
    </location>
</feature>
<evidence type="ECO:0000256" key="4">
    <source>
        <dbReference type="ARBA" id="ARBA00022679"/>
    </source>
</evidence>
<feature type="transmembrane region" description="Helical" evidence="8">
    <location>
        <begin position="352"/>
        <end position="373"/>
    </location>
</feature>
<feature type="transmembrane region" description="Helical" evidence="8">
    <location>
        <begin position="320"/>
        <end position="340"/>
    </location>
</feature>
<evidence type="ECO:0000256" key="2">
    <source>
        <dbReference type="ARBA" id="ARBA00022475"/>
    </source>
</evidence>
<keyword evidence="6 8" id="KW-1133">Transmembrane helix</keyword>
<proteinExistence type="predicted"/>
<feature type="transmembrane region" description="Helical" evidence="8">
    <location>
        <begin position="298"/>
        <end position="314"/>
    </location>
</feature>
<gene>
    <name evidence="10" type="ORF">UFOPK3444_00762</name>
</gene>
<feature type="transmembrane region" description="Helical" evidence="8">
    <location>
        <begin position="212"/>
        <end position="232"/>
    </location>
</feature>
<feature type="transmembrane region" description="Helical" evidence="8">
    <location>
        <begin position="94"/>
        <end position="113"/>
    </location>
</feature>
<dbReference type="EMBL" id="CAFBLU010000010">
    <property type="protein sequence ID" value="CAB4871666.1"/>
    <property type="molecule type" value="Genomic_DNA"/>
</dbReference>
<dbReference type="PANTHER" id="PTHR33908:SF11">
    <property type="entry name" value="MEMBRANE PROTEIN"/>
    <property type="match status" value="1"/>
</dbReference>
<name>A0A6J7DMD1_9ZZZZ</name>
<evidence type="ECO:0000256" key="8">
    <source>
        <dbReference type="SAM" id="Phobius"/>
    </source>
</evidence>
<dbReference type="GO" id="GO:0016763">
    <property type="term" value="F:pentosyltransferase activity"/>
    <property type="evidence" value="ECO:0007669"/>
    <property type="project" value="TreeGrafter"/>
</dbReference>
<feature type="domain" description="Glycosyltransferase RgtA/B/C/D-like" evidence="9">
    <location>
        <begin position="96"/>
        <end position="228"/>
    </location>
</feature>
<feature type="transmembrane region" description="Helical" evidence="8">
    <location>
        <begin position="173"/>
        <end position="200"/>
    </location>
</feature>
<keyword evidence="4" id="KW-0808">Transferase</keyword>
<sequence length="547" mass="60045">MPRRYFAALLTILVTAFTFRIWGISHGLPYAYNLDESNYYVTRAIRMVDGGLNPHWFVNPPGFTYLLALGFKVLSGGGRGFAEVYARNPEPVWILARTISALLGTLAVGLVYATGAKLFNRRAGLFAAAALAVGFLPVYYGHLALNDSPLLVPLTLALFGAAGIIKGPGKWDYLIAGIGLGLACGIKYTGGFVLVAIICAAWQDKEGRARGMATVVGVAVLMFVIINPYSLLDFAAFSRDLGHQAEASSGAGKLGQTGTGGVLYYLGVQLWGLGWVPTLLAAFGAVQLSREDFRRARVLLLAPAAYILFMGLHARWFGRWGLPLIPFTCLLAGWSASWLISRAQQHSRNIGLAVTALLAVAVCAQGVVASIHLDTVLSQPDTRAVARAWMSDNIPKKAKIVIEPGVVPEAWVRDLSRSTQARIRKRRWEIWSLNQWHIATADQYPAALNRDLLKHYTLFGWCWVVTSSLQRGRVERDPARSPGGVEFYRSLFAHGKLMFKVSPWERRSVDLPFSFDDSYNYRPSDYNRPGPVISVYRLHGGKCGPVN</sequence>
<dbReference type="GO" id="GO:0005886">
    <property type="term" value="C:plasma membrane"/>
    <property type="evidence" value="ECO:0007669"/>
    <property type="project" value="UniProtKB-SubCell"/>
</dbReference>
<keyword evidence="7 8" id="KW-0472">Membrane</keyword>
<keyword evidence="5 8" id="KW-0812">Transmembrane</keyword>
<keyword evidence="2" id="KW-1003">Cell membrane</keyword>
<reference evidence="10" key="1">
    <citation type="submission" date="2020-05" db="EMBL/GenBank/DDBJ databases">
        <authorList>
            <person name="Chiriac C."/>
            <person name="Salcher M."/>
            <person name="Ghai R."/>
            <person name="Kavagutti S V."/>
        </authorList>
    </citation>
    <scope>NUCLEOTIDE SEQUENCE</scope>
</reference>
<comment type="subcellular location">
    <subcellularLocation>
        <location evidence="1">Cell membrane</location>
        <topology evidence="1">Multi-pass membrane protein</topology>
    </subcellularLocation>
</comment>
<evidence type="ECO:0000256" key="5">
    <source>
        <dbReference type="ARBA" id="ARBA00022692"/>
    </source>
</evidence>
<keyword evidence="3" id="KW-0328">Glycosyltransferase</keyword>
<dbReference type="PANTHER" id="PTHR33908">
    <property type="entry name" value="MANNOSYLTRANSFERASE YKCB-RELATED"/>
    <property type="match status" value="1"/>
</dbReference>
<evidence type="ECO:0000256" key="1">
    <source>
        <dbReference type="ARBA" id="ARBA00004651"/>
    </source>
</evidence>
<accession>A0A6J7DMD1</accession>
<evidence type="ECO:0000256" key="6">
    <source>
        <dbReference type="ARBA" id="ARBA00022989"/>
    </source>
</evidence>
<dbReference type="AlphaFoldDB" id="A0A6J7DMD1"/>
<evidence type="ECO:0000256" key="7">
    <source>
        <dbReference type="ARBA" id="ARBA00023136"/>
    </source>
</evidence>
<dbReference type="Pfam" id="PF13231">
    <property type="entry name" value="PMT_2"/>
    <property type="match status" value="1"/>
</dbReference>
<dbReference type="GO" id="GO:0008610">
    <property type="term" value="P:lipid biosynthetic process"/>
    <property type="evidence" value="ECO:0007669"/>
    <property type="project" value="UniProtKB-ARBA"/>
</dbReference>
<protein>
    <submittedName>
        <fullName evidence="10">Unannotated protein</fullName>
    </submittedName>
</protein>
<dbReference type="InterPro" id="IPR050297">
    <property type="entry name" value="LipidA_mod_glycosyltrf_83"/>
</dbReference>
<evidence type="ECO:0000259" key="9">
    <source>
        <dbReference type="Pfam" id="PF13231"/>
    </source>
</evidence>
<dbReference type="InterPro" id="IPR038731">
    <property type="entry name" value="RgtA/B/C-like"/>
</dbReference>
<evidence type="ECO:0000313" key="10">
    <source>
        <dbReference type="EMBL" id="CAB4871666.1"/>
    </source>
</evidence>
<evidence type="ECO:0000256" key="3">
    <source>
        <dbReference type="ARBA" id="ARBA00022676"/>
    </source>
</evidence>
<organism evidence="10">
    <name type="scientific">freshwater metagenome</name>
    <dbReference type="NCBI Taxonomy" id="449393"/>
    <lineage>
        <taxon>unclassified sequences</taxon>
        <taxon>metagenomes</taxon>
        <taxon>ecological metagenomes</taxon>
    </lineage>
</organism>